<sequence length="231" mass="25935">MEKRLVRHSSSTIVTSERFKQFYEHVFGNGPTYVTIYNTTSLPFTGSQSFLPTDGPVRIVYLGTFNYWHPMDEVARVTAQAARQLGPERVELFVYTLPKFHDMVRETFGAIDCARLTVDYVRYEDLPGALADKHIGVSVVRPTPSSRIASPIKVADYVASGLVPLMNEGIGDFDEHFRSNKSGILYGFGEDVDLGGLEEVSTVTNRQIYDVVSQAEALKRLTPVLERLRHD</sequence>
<dbReference type="EMBL" id="CP060712">
    <property type="protein sequence ID" value="QNN49911.1"/>
    <property type="molecule type" value="Genomic_DNA"/>
</dbReference>
<organism evidence="1 2">
    <name type="scientific">Phycicoccus endophyticus</name>
    <dbReference type="NCBI Taxonomy" id="1690220"/>
    <lineage>
        <taxon>Bacteria</taxon>
        <taxon>Bacillati</taxon>
        <taxon>Actinomycetota</taxon>
        <taxon>Actinomycetes</taxon>
        <taxon>Micrococcales</taxon>
        <taxon>Intrasporangiaceae</taxon>
        <taxon>Phycicoccus</taxon>
    </lineage>
</organism>
<name>A0A7G9R2T6_9MICO</name>
<protein>
    <recommendedName>
        <fullName evidence="3">Glycosyltransferase</fullName>
    </recommendedName>
</protein>
<dbReference type="RefSeq" id="WP_187566750.1">
    <property type="nucleotide sequence ID" value="NZ_CP060712.1"/>
</dbReference>
<keyword evidence="2" id="KW-1185">Reference proteome</keyword>
<evidence type="ECO:0000313" key="1">
    <source>
        <dbReference type="EMBL" id="QNN49911.1"/>
    </source>
</evidence>
<gene>
    <name evidence="1" type="ORF">H9L10_02145</name>
</gene>
<reference evidence="1 2" key="1">
    <citation type="submission" date="2020-08" db="EMBL/GenBank/DDBJ databases">
        <title>Genome sequence of Phycicoccus endophyticus JCM 31784T.</title>
        <authorList>
            <person name="Hyun D.-W."/>
            <person name="Bae J.-W."/>
        </authorList>
    </citation>
    <scope>NUCLEOTIDE SEQUENCE [LARGE SCALE GENOMIC DNA]</scope>
    <source>
        <strain evidence="1 2">JCM 31784</strain>
    </source>
</reference>
<dbReference type="KEGG" id="pei:H9L10_02145"/>
<accession>A0A7G9R2T6</accession>
<proteinExistence type="predicted"/>
<evidence type="ECO:0000313" key="2">
    <source>
        <dbReference type="Proteomes" id="UP000515976"/>
    </source>
</evidence>
<evidence type="ECO:0008006" key="3">
    <source>
        <dbReference type="Google" id="ProtNLM"/>
    </source>
</evidence>
<dbReference type="Proteomes" id="UP000515976">
    <property type="component" value="Chromosome"/>
</dbReference>
<dbReference type="AlphaFoldDB" id="A0A7G9R2T6"/>